<evidence type="ECO:0000256" key="3">
    <source>
        <dbReference type="ARBA" id="ARBA00022692"/>
    </source>
</evidence>
<dbReference type="PANTHER" id="PTHR30477">
    <property type="entry name" value="ABC-TRANSPORTER METAL-BINDING PROTEIN"/>
    <property type="match status" value="1"/>
</dbReference>
<dbReference type="SUPFAM" id="SSF81345">
    <property type="entry name" value="ABC transporter involved in vitamin B12 uptake, BtuC"/>
    <property type="match status" value="1"/>
</dbReference>
<accession>A0A3B0QS28</accession>
<dbReference type="GO" id="GO:0010043">
    <property type="term" value="P:response to zinc ion"/>
    <property type="evidence" value="ECO:0007669"/>
    <property type="project" value="TreeGrafter"/>
</dbReference>
<feature type="transmembrane region" description="Helical" evidence="6">
    <location>
        <begin position="127"/>
        <end position="150"/>
    </location>
</feature>
<dbReference type="GO" id="GO:0055085">
    <property type="term" value="P:transmembrane transport"/>
    <property type="evidence" value="ECO:0007669"/>
    <property type="project" value="InterPro"/>
</dbReference>
<dbReference type="AlphaFoldDB" id="A0A3B0QS28"/>
<evidence type="ECO:0000256" key="4">
    <source>
        <dbReference type="ARBA" id="ARBA00022989"/>
    </source>
</evidence>
<keyword evidence="3 6" id="KW-0812">Transmembrane</keyword>
<dbReference type="GO" id="GO:0043190">
    <property type="term" value="C:ATP-binding cassette (ABC) transporter complex"/>
    <property type="evidence" value="ECO:0007669"/>
    <property type="project" value="InterPro"/>
</dbReference>
<feature type="transmembrane region" description="Helical" evidence="6">
    <location>
        <begin position="33"/>
        <end position="56"/>
    </location>
</feature>
<comment type="similarity">
    <text evidence="2">Belongs to the ABC-3 integral membrane protein family.</text>
</comment>
<proteinExistence type="inferred from homology"/>
<protein>
    <recommendedName>
        <fullName evidence="8">Metal ABC transporter permease</fullName>
    </recommendedName>
</protein>
<feature type="transmembrane region" description="Helical" evidence="6">
    <location>
        <begin position="186"/>
        <end position="205"/>
    </location>
</feature>
<dbReference type="InterPro" id="IPR001626">
    <property type="entry name" value="ABC_TroCD"/>
</dbReference>
<dbReference type="PANTHER" id="PTHR30477:SF19">
    <property type="entry name" value="METAL ABC TRANSPORTER PERMEASE"/>
    <property type="match status" value="1"/>
</dbReference>
<evidence type="ECO:0000256" key="2">
    <source>
        <dbReference type="ARBA" id="ARBA00008034"/>
    </source>
</evidence>
<dbReference type="EMBL" id="UOEA01000022">
    <property type="protein sequence ID" value="VAV82587.1"/>
    <property type="molecule type" value="Genomic_DNA"/>
</dbReference>
<reference evidence="7" key="1">
    <citation type="submission" date="2018-06" db="EMBL/GenBank/DDBJ databases">
        <authorList>
            <person name="Zhirakovskaya E."/>
        </authorList>
    </citation>
    <scope>NUCLEOTIDE SEQUENCE</scope>
</reference>
<keyword evidence="5 6" id="KW-0472">Membrane</keyword>
<evidence type="ECO:0000256" key="5">
    <source>
        <dbReference type="ARBA" id="ARBA00023136"/>
    </source>
</evidence>
<feature type="transmembrane region" description="Helical" evidence="6">
    <location>
        <begin position="240"/>
        <end position="259"/>
    </location>
</feature>
<dbReference type="Pfam" id="PF00950">
    <property type="entry name" value="ABC-3"/>
    <property type="match status" value="1"/>
</dbReference>
<sequence length="267" mass="29426">METLVFLTYPFLACVMLIFIHTYFGVHMLERGIIFVDLSLAQFIGLGIAISFLMGLGHGGSYLFSVGFAVLGAAILSLSRYIARITNIEAFIGVLYIFSLSAGILVLSRSAHGMEEFKAILSGNILWLAPGDIIYSFLLYCIIGGVHFVFRRRFFELTREGRGGFIWEFIFFLSFAFVLVSSVKLGGILLVFAMLVIPALIGRLYTKVPGAVLLCGWLVGVVVSIFGLALSYYYDLPTSPLIILFLSVVFFVLLLLKGIKGGRQVVL</sequence>
<organism evidence="7">
    <name type="scientific">hydrothermal vent metagenome</name>
    <dbReference type="NCBI Taxonomy" id="652676"/>
    <lineage>
        <taxon>unclassified sequences</taxon>
        <taxon>metagenomes</taxon>
        <taxon>ecological metagenomes</taxon>
    </lineage>
</organism>
<feature type="transmembrane region" description="Helical" evidence="6">
    <location>
        <begin position="162"/>
        <end position="180"/>
    </location>
</feature>
<dbReference type="InterPro" id="IPR037294">
    <property type="entry name" value="ABC_BtuC-like"/>
</dbReference>
<evidence type="ECO:0000256" key="6">
    <source>
        <dbReference type="SAM" id="Phobius"/>
    </source>
</evidence>
<feature type="transmembrane region" description="Helical" evidence="6">
    <location>
        <begin position="212"/>
        <end position="234"/>
    </location>
</feature>
<feature type="transmembrane region" description="Helical" evidence="6">
    <location>
        <begin position="90"/>
        <end position="107"/>
    </location>
</feature>
<gene>
    <name evidence="7" type="ORF">MNBD_DELTA01-102</name>
</gene>
<keyword evidence="4 6" id="KW-1133">Transmembrane helix</keyword>
<comment type="subcellular location">
    <subcellularLocation>
        <location evidence="1">Membrane</location>
        <topology evidence="1">Multi-pass membrane protein</topology>
    </subcellularLocation>
</comment>
<feature type="transmembrane region" description="Helical" evidence="6">
    <location>
        <begin position="6"/>
        <end position="26"/>
    </location>
</feature>
<evidence type="ECO:0000313" key="7">
    <source>
        <dbReference type="EMBL" id="VAV82587.1"/>
    </source>
</evidence>
<evidence type="ECO:0008006" key="8">
    <source>
        <dbReference type="Google" id="ProtNLM"/>
    </source>
</evidence>
<feature type="transmembrane region" description="Helical" evidence="6">
    <location>
        <begin position="62"/>
        <end position="83"/>
    </location>
</feature>
<evidence type="ECO:0000256" key="1">
    <source>
        <dbReference type="ARBA" id="ARBA00004141"/>
    </source>
</evidence>
<name>A0A3B0QS28_9ZZZZ</name>